<comment type="subcellular location">
    <subcellularLocation>
        <location evidence="2">Cytoplasm</location>
    </subcellularLocation>
</comment>
<dbReference type="Gene3D" id="3.30.63.10">
    <property type="entry name" value="Guanylate Kinase phosphate binding domain"/>
    <property type="match status" value="1"/>
</dbReference>
<dbReference type="AlphaFoldDB" id="A0A382IDA8"/>
<dbReference type="PANTHER" id="PTHR23117">
    <property type="entry name" value="GUANYLATE KINASE-RELATED"/>
    <property type="match status" value="1"/>
</dbReference>
<evidence type="ECO:0000259" key="13">
    <source>
        <dbReference type="PROSITE" id="PS50052"/>
    </source>
</evidence>
<evidence type="ECO:0000256" key="10">
    <source>
        <dbReference type="ARBA" id="ARBA00022840"/>
    </source>
</evidence>
<accession>A0A382IDA8</accession>
<keyword evidence="9" id="KW-0418">Kinase</keyword>
<dbReference type="GO" id="GO:0004385">
    <property type="term" value="F:GMP kinase activity"/>
    <property type="evidence" value="ECO:0007669"/>
    <property type="project" value="UniProtKB-EC"/>
</dbReference>
<dbReference type="InterPro" id="IPR017665">
    <property type="entry name" value="Guanylate_kinase"/>
</dbReference>
<organism evidence="14">
    <name type="scientific">marine metagenome</name>
    <dbReference type="NCBI Taxonomy" id="408172"/>
    <lineage>
        <taxon>unclassified sequences</taxon>
        <taxon>metagenomes</taxon>
        <taxon>ecological metagenomes</taxon>
    </lineage>
</organism>
<dbReference type="NCBIfam" id="TIGR03263">
    <property type="entry name" value="guanyl_kin"/>
    <property type="match status" value="1"/>
</dbReference>
<evidence type="ECO:0000256" key="6">
    <source>
        <dbReference type="ARBA" id="ARBA00022490"/>
    </source>
</evidence>
<dbReference type="GO" id="GO:0005524">
    <property type="term" value="F:ATP binding"/>
    <property type="evidence" value="ECO:0007669"/>
    <property type="project" value="UniProtKB-KW"/>
</dbReference>
<dbReference type="EMBL" id="UINC01066469">
    <property type="protein sequence ID" value="SVB97217.1"/>
    <property type="molecule type" value="Genomic_DNA"/>
</dbReference>
<keyword evidence="7" id="KW-0808">Transferase</keyword>
<dbReference type="Gene3D" id="3.40.50.300">
    <property type="entry name" value="P-loop containing nucleotide triphosphate hydrolases"/>
    <property type="match status" value="1"/>
</dbReference>
<evidence type="ECO:0000256" key="3">
    <source>
        <dbReference type="ARBA" id="ARBA00005790"/>
    </source>
</evidence>
<protein>
    <recommendedName>
        <fullName evidence="5">Guanylate kinase</fullName>
        <ecNumber evidence="4">2.7.4.8</ecNumber>
    </recommendedName>
    <alternativeName>
        <fullName evidence="11">GMP kinase</fullName>
    </alternativeName>
</protein>
<dbReference type="FunFam" id="3.30.63.10:FF:000005">
    <property type="entry name" value="Guanylate kinase"/>
    <property type="match status" value="1"/>
</dbReference>
<reference evidence="14" key="1">
    <citation type="submission" date="2018-05" db="EMBL/GenBank/DDBJ databases">
        <authorList>
            <person name="Lanie J.A."/>
            <person name="Ng W.-L."/>
            <person name="Kazmierczak K.M."/>
            <person name="Andrzejewski T.M."/>
            <person name="Davidsen T.M."/>
            <person name="Wayne K.J."/>
            <person name="Tettelin H."/>
            <person name="Glass J.I."/>
            <person name="Rusch D."/>
            <person name="Podicherti R."/>
            <person name="Tsui H.-C.T."/>
            <person name="Winkler M.E."/>
        </authorList>
    </citation>
    <scope>NUCLEOTIDE SEQUENCE</scope>
</reference>
<evidence type="ECO:0000256" key="8">
    <source>
        <dbReference type="ARBA" id="ARBA00022741"/>
    </source>
</evidence>
<name>A0A382IDA8_9ZZZZ</name>
<comment type="function">
    <text evidence="1">Essential for recycling GMP and indirectly, cGMP.</text>
</comment>
<gene>
    <name evidence="14" type="ORF">METZ01_LOCUS250071</name>
</gene>
<comment type="catalytic activity">
    <reaction evidence="12">
        <text>GMP + ATP = GDP + ADP</text>
        <dbReference type="Rhea" id="RHEA:20780"/>
        <dbReference type="ChEBI" id="CHEBI:30616"/>
        <dbReference type="ChEBI" id="CHEBI:58115"/>
        <dbReference type="ChEBI" id="CHEBI:58189"/>
        <dbReference type="ChEBI" id="CHEBI:456216"/>
        <dbReference type="EC" id="2.7.4.8"/>
    </reaction>
</comment>
<dbReference type="PANTHER" id="PTHR23117:SF13">
    <property type="entry name" value="GUANYLATE KINASE"/>
    <property type="match status" value="1"/>
</dbReference>
<sequence length="205" mass="23003">MAKGKLIIITAPSGAGKTTLVNALVNNDDNLRVSVSYTTRPERLGEENGINYHFIGEKEFKDMLLAGDFLENATVYGHHYGTSQRWVNQQLNDGYDVILEIDWHGAAQVRTLRPDACFIFILPPSLQALTKRLTERAQDDQRTIESRMQQARSVIEHVAEADYIVVNDNFNTALKDIQAVICSTRLAVAMQQQNLATLLESLIKD</sequence>
<evidence type="ECO:0000256" key="4">
    <source>
        <dbReference type="ARBA" id="ARBA00012961"/>
    </source>
</evidence>
<evidence type="ECO:0000313" key="14">
    <source>
        <dbReference type="EMBL" id="SVB97217.1"/>
    </source>
</evidence>
<dbReference type="PROSITE" id="PS50052">
    <property type="entry name" value="GUANYLATE_KINASE_2"/>
    <property type="match status" value="1"/>
</dbReference>
<evidence type="ECO:0000256" key="7">
    <source>
        <dbReference type="ARBA" id="ARBA00022679"/>
    </source>
</evidence>
<dbReference type="HAMAP" id="MF_00328">
    <property type="entry name" value="Guanylate_kinase"/>
    <property type="match status" value="1"/>
</dbReference>
<keyword evidence="10" id="KW-0067">ATP-binding</keyword>
<comment type="similarity">
    <text evidence="3">Belongs to the guanylate kinase family.</text>
</comment>
<dbReference type="SMART" id="SM00072">
    <property type="entry name" value="GuKc"/>
    <property type="match status" value="1"/>
</dbReference>
<dbReference type="EC" id="2.7.4.8" evidence="4"/>
<evidence type="ECO:0000256" key="12">
    <source>
        <dbReference type="ARBA" id="ARBA00048594"/>
    </source>
</evidence>
<evidence type="ECO:0000256" key="2">
    <source>
        <dbReference type="ARBA" id="ARBA00004496"/>
    </source>
</evidence>
<feature type="domain" description="Guanylate kinase-like" evidence="13">
    <location>
        <begin position="4"/>
        <end position="182"/>
    </location>
</feature>
<dbReference type="SUPFAM" id="SSF52540">
    <property type="entry name" value="P-loop containing nucleoside triphosphate hydrolases"/>
    <property type="match status" value="1"/>
</dbReference>
<dbReference type="Pfam" id="PF00625">
    <property type="entry name" value="Guanylate_kin"/>
    <property type="match status" value="1"/>
</dbReference>
<dbReference type="InterPro" id="IPR008145">
    <property type="entry name" value="GK/Ca_channel_bsu"/>
</dbReference>
<evidence type="ECO:0000256" key="1">
    <source>
        <dbReference type="ARBA" id="ARBA00003531"/>
    </source>
</evidence>
<dbReference type="InterPro" id="IPR020590">
    <property type="entry name" value="Guanylate_kinase_CS"/>
</dbReference>
<evidence type="ECO:0000256" key="5">
    <source>
        <dbReference type="ARBA" id="ARBA00016296"/>
    </source>
</evidence>
<dbReference type="InterPro" id="IPR027417">
    <property type="entry name" value="P-loop_NTPase"/>
</dbReference>
<dbReference type="CDD" id="cd00071">
    <property type="entry name" value="GMPK"/>
    <property type="match status" value="1"/>
</dbReference>
<dbReference type="InterPro" id="IPR008144">
    <property type="entry name" value="Guanylate_kin-like_dom"/>
</dbReference>
<dbReference type="GO" id="GO:0005829">
    <property type="term" value="C:cytosol"/>
    <property type="evidence" value="ECO:0007669"/>
    <property type="project" value="TreeGrafter"/>
</dbReference>
<evidence type="ECO:0000256" key="11">
    <source>
        <dbReference type="ARBA" id="ARBA00030128"/>
    </source>
</evidence>
<dbReference type="PROSITE" id="PS00856">
    <property type="entry name" value="GUANYLATE_KINASE_1"/>
    <property type="match status" value="1"/>
</dbReference>
<keyword evidence="8" id="KW-0547">Nucleotide-binding</keyword>
<proteinExistence type="inferred from homology"/>
<keyword evidence="6" id="KW-0963">Cytoplasm</keyword>
<evidence type="ECO:0000256" key="9">
    <source>
        <dbReference type="ARBA" id="ARBA00022777"/>
    </source>
</evidence>